<dbReference type="EMBL" id="AUYC01000035">
    <property type="protein sequence ID" value="KZN61934.1"/>
    <property type="molecule type" value="Genomic_DNA"/>
</dbReference>
<gene>
    <name evidence="1" type="ORF">N473_20545</name>
</gene>
<name>A0A167K0L3_9GAMM</name>
<dbReference type="SUPFAM" id="SSF51126">
    <property type="entry name" value="Pectin lyase-like"/>
    <property type="match status" value="1"/>
</dbReference>
<dbReference type="RefSeq" id="WP_063368613.1">
    <property type="nucleotide sequence ID" value="NZ_AUYC01000035.1"/>
</dbReference>
<proteinExistence type="predicted"/>
<dbReference type="PATRIC" id="fig|1365248.3.peg.3174"/>
<evidence type="ECO:0000313" key="2">
    <source>
        <dbReference type="Proteomes" id="UP000076486"/>
    </source>
</evidence>
<organism evidence="1 2">
    <name type="scientific">Pseudoalteromonas luteoviolacea CPMOR-1</name>
    <dbReference type="NCBI Taxonomy" id="1365248"/>
    <lineage>
        <taxon>Bacteria</taxon>
        <taxon>Pseudomonadati</taxon>
        <taxon>Pseudomonadota</taxon>
        <taxon>Gammaproteobacteria</taxon>
        <taxon>Alteromonadales</taxon>
        <taxon>Pseudoalteromonadaceae</taxon>
        <taxon>Pseudoalteromonas</taxon>
    </lineage>
</organism>
<reference evidence="1 2" key="1">
    <citation type="submission" date="2013-07" db="EMBL/GenBank/DDBJ databases">
        <title>Comparative Genomic and Metabolomic Analysis of Twelve Strains of Pseudoalteromonas luteoviolacea.</title>
        <authorList>
            <person name="Vynne N.G."/>
            <person name="Mansson M."/>
            <person name="Gram L."/>
        </authorList>
    </citation>
    <scope>NUCLEOTIDE SEQUENCE [LARGE SCALE GENOMIC DNA]</scope>
    <source>
        <strain evidence="1 2">CPMOR-1</strain>
    </source>
</reference>
<dbReference type="AlphaFoldDB" id="A0A167K0L3"/>
<evidence type="ECO:0000313" key="1">
    <source>
        <dbReference type="EMBL" id="KZN61934.1"/>
    </source>
</evidence>
<dbReference type="Proteomes" id="UP000076486">
    <property type="component" value="Unassembled WGS sequence"/>
</dbReference>
<accession>A0A167K0L3</accession>
<protein>
    <submittedName>
        <fullName evidence="1">Uncharacterized protein</fullName>
    </submittedName>
</protein>
<dbReference type="InterPro" id="IPR011050">
    <property type="entry name" value="Pectin_lyase_fold/virulence"/>
</dbReference>
<comment type="caution">
    <text evidence="1">The sequence shown here is derived from an EMBL/GenBank/DDBJ whole genome shotgun (WGS) entry which is preliminary data.</text>
</comment>
<sequence>MKNKETPTCHLKRTEVDRRTFIKKSCLGTIGLTTISSTSMVFSNSTITAEEIIRIDNPHVQGSDETIAIQNAINDAIAQNKTLVLENRRHIITDTLIVNKSGFKLRGEGPDSEIYLERPVNKNRQHECAMYICPDVIANSQPVALTDIRVENITFSTRKVPERQKGILSDNGVTRYFPPTPFITRAVKNSKFYDIRINGGFHGWLYGELGASEDSSHQFNTVFCSGNDIKRVSFINCCLWAFYIRGNKDTAAKPTEISDVFILNCNIGLVISNELAGRRVEGITFNRIQATQCDTPLHIEVAKDIKIYNSVFRAFGPNDEKWEKCLNGTSNHDLTTTLHLDLWPMSIVRTGYDKDGHPMYLAPYKGNILITSAINTTFENCELSPRIVSKQVIKKGDCAYKLGTAHGANVSGFGKLNRDINCWSHSDHKVDQLEFINCHINGTFGMSSQSGGNDVNKDFFGTITFNKCKFSEETSDIISHQNTGDPRNAWINHLKLIDCTMYGRILSARTKRVTITGGHWHVALTHSGYNTCVQNFELHNTTLHLSTTFKNGYEDCASAINLSGSCQEDGQSLPIDNNTSIIFKPNLENSTNPQYIQMNTSDYIFEDIQDGKLFNPPPIENKVKFI</sequence>